<proteinExistence type="predicted"/>
<evidence type="ECO:0000313" key="2">
    <source>
        <dbReference type="Proteomes" id="UP001056120"/>
    </source>
</evidence>
<comment type="caution">
    <text evidence="1">The sequence shown here is derived from an EMBL/GenBank/DDBJ whole genome shotgun (WGS) entry which is preliminary data.</text>
</comment>
<evidence type="ECO:0000313" key="1">
    <source>
        <dbReference type="EMBL" id="KAI3754297.1"/>
    </source>
</evidence>
<gene>
    <name evidence="1" type="ORF">L1987_54079</name>
</gene>
<keyword evidence="2" id="KW-1185">Reference proteome</keyword>
<organism evidence="1 2">
    <name type="scientific">Smallanthus sonchifolius</name>
    <dbReference type="NCBI Taxonomy" id="185202"/>
    <lineage>
        <taxon>Eukaryota</taxon>
        <taxon>Viridiplantae</taxon>
        <taxon>Streptophyta</taxon>
        <taxon>Embryophyta</taxon>
        <taxon>Tracheophyta</taxon>
        <taxon>Spermatophyta</taxon>
        <taxon>Magnoliopsida</taxon>
        <taxon>eudicotyledons</taxon>
        <taxon>Gunneridae</taxon>
        <taxon>Pentapetalae</taxon>
        <taxon>asterids</taxon>
        <taxon>campanulids</taxon>
        <taxon>Asterales</taxon>
        <taxon>Asteraceae</taxon>
        <taxon>Asteroideae</taxon>
        <taxon>Heliantheae alliance</taxon>
        <taxon>Millerieae</taxon>
        <taxon>Smallanthus</taxon>
    </lineage>
</organism>
<dbReference type="Proteomes" id="UP001056120">
    <property type="component" value="Linkage Group LG18"/>
</dbReference>
<protein>
    <submittedName>
        <fullName evidence="1">Uncharacterized protein</fullName>
    </submittedName>
</protein>
<name>A0ACB9E692_9ASTR</name>
<accession>A0ACB9E692</accession>
<dbReference type="EMBL" id="CM042035">
    <property type="protein sequence ID" value="KAI3754297.1"/>
    <property type="molecule type" value="Genomic_DNA"/>
</dbReference>
<reference evidence="2" key="1">
    <citation type="journal article" date="2022" name="Mol. Ecol. Resour.">
        <title>The genomes of chicory, endive, great burdock and yacon provide insights into Asteraceae palaeo-polyploidization history and plant inulin production.</title>
        <authorList>
            <person name="Fan W."/>
            <person name="Wang S."/>
            <person name="Wang H."/>
            <person name="Wang A."/>
            <person name="Jiang F."/>
            <person name="Liu H."/>
            <person name="Zhao H."/>
            <person name="Xu D."/>
            <person name="Zhang Y."/>
        </authorList>
    </citation>
    <scope>NUCLEOTIDE SEQUENCE [LARGE SCALE GENOMIC DNA]</scope>
    <source>
        <strain evidence="2">cv. Yunnan</strain>
    </source>
</reference>
<sequence>MGSNDEAGESSHSGKGMLGGDVGNSKGFSLGSAPMQDCNKVGNIPCSSFNVPGGFEKPISIRKGGNSPARSRSKTIFNHGEGSTLRSNPGDRRVADSVEAGDVGEIRLMAFVDWAGVTIRLPFGGP</sequence>
<reference evidence="1 2" key="2">
    <citation type="journal article" date="2022" name="Mol. Ecol. Resour.">
        <title>The genomes of chicory, endive, great burdock and yacon provide insights into Asteraceae paleo-polyploidization history and plant inulin production.</title>
        <authorList>
            <person name="Fan W."/>
            <person name="Wang S."/>
            <person name="Wang H."/>
            <person name="Wang A."/>
            <person name="Jiang F."/>
            <person name="Liu H."/>
            <person name="Zhao H."/>
            <person name="Xu D."/>
            <person name="Zhang Y."/>
        </authorList>
    </citation>
    <scope>NUCLEOTIDE SEQUENCE [LARGE SCALE GENOMIC DNA]</scope>
    <source>
        <strain evidence="2">cv. Yunnan</strain>
        <tissue evidence="1">Leaves</tissue>
    </source>
</reference>